<reference evidence="2 3" key="1">
    <citation type="submission" date="2016-10" db="EMBL/GenBank/DDBJ databases">
        <authorList>
            <person name="de Groot N.N."/>
        </authorList>
    </citation>
    <scope>NUCLEOTIDE SEQUENCE [LARGE SCALE GENOMIC DNA]</scope>
    <source>
        <strain evidence="2 3">DSM 23553</strain>
    </source>
</reference>
<dbReference type="Proteomes" id="UP000199448">
    <property type="component" value="Unassembled WGS sequence"/>
</dbReference>
<gene>
    <name evidence="2" type="ORF">SAMN04488034_101729</name>
</gene>
<keyword evidence="3" id="KW-1185">Reference proteome</keyword>
<dbReference type="AlphaFoldDB" id="A0A1H5JGD5"/>
<feature type="transmembrane region" description="Helical" evidence="1">
    <location>
        <begin position="83"/>
        <end position="104"/>
    </location>
</feature>
<keyword evidence="1" id="KW-0472">Membrane</keyword>
<evidence type="ECO:0000313" key="3">
    <source>
        <dbReference type="Proteomes" id="UP000199448"/>
    </source>
</evidence>
<dbReference type="RefSeq" id="WP_093111789.1">
    <property type="nucleotide sequence ID" value="NZ_FNGG01000001.1"/>
</dbReference>
<proteinExistence type="predicted"/>
<keyword evidence="1" id="KW-1133">Transmembrane helix</keyword>
<dbReference type="OrthoDB" id="1444531at2"/>
<protein>
    <recommendedName>
        <fullName evidence="4">DUF2007 domain-containing protein</fullName>
    </recommendedName>
</protein>
<accession>A0A1H5JGD5</accession>
<dbReference type="EMBL" id="FNUG01000001">
    <property type="protein sequence ID" value="SEE51623.1"/>
    <property type="molecule type" value="Genomic_DNA"/>
</dbReference>
<name>A0A1H5JGD5_9FLAO</name>
<evidence type="ECO:0008006" key="4">
    <source>
        <dbReference type="Google" id="ProtNLM"/>
    </source>
</evidence>
<evidence type="ECO:0000256" key="1">
    <source>
        <dbReference type="SAM" id="Phobius"/>
    </source>
</evidence>
<sequence length="107" mass="12036">MDYITVYATTDGSEVAVLKSLFQGKGVDYKINEDQASAEGKKEFYLQVAEKDRALAREILHESGYLKVEHPHREASASRGKKWMFIFLAALVLILVAILIGWFMTAP</sequence>
<keyword evidence="1" id="KW-0812">Transmembrane</keyword>
<evidence type="ECO:0000313" key="2">
    <source>
        <dbReference type="EMBL" id="SEE51623.1"/>
    </source>
</evidence>
<organism evidence="2 3">
    <name type="scientific">Salinimicrobium catena</name>
    <dbReference type="NCBI Taxonomy" id="390640"/>
    <lineage>
        <taxon>Bacteria</taxon>
        <taxon>Pseudomonadati</taxon>
        <taxon>Bacteroidota</taxon>
        <taxon>Flavobacteriia</taxon>
        <taxon>Flavobacteriales</taxon>
        <taxon>Flavobacteriaceae</taxon>
        <taxon>Salinimicrobium</taxon>
    </lineage>
</organism>
<dbReference type="STRING" id="390640.SAMN04488034_101729"/>